<evidence type="ECO:0000256" key="7">
    <source>
        <dbReference type="RuleBase" id="RU361277"/>
    </source>
</evidence>
<evidence type="ECO:0000256" key="3">
    <source>
        <dbReference type="ARBA" id="ARBA00022723"/>
    </source>
</evidence>
<keyword evidence="5" id="KW-0560">Oxidoreductase</keyword>
<evidence type="ECO:0000256" key="6">
    <source>
        <dbReference type="ARBA" id="ARBA00023027"/>
    </source>
</evidence>
<dbReference type="InterPro" id="IPR013154">
    <property type="entry name" value="ADH-like_N"/>
</dbReference>
<dbReference type="SUPFAM" id="SSF50129">
    <property type="entry name" value="GroES-like"/>
    <property type="match status" value="1"/>
</dbReference>
<reference evidence="9 10" key="1">
    <citation type="submission" date="2024-02" db="EMBL/GenBank/DDBJ databases">
        <title>De novo assembly and annotation of 12 fungi associated with fruit tree decline syndrome in Ontario, Canada.</title>
        <authorList>
            <person name="Sulman M."/>
            <person name="Ellouze W."/>
            <person name="Ilyukhin E."/>
        </authorList>
    </citation>
    <scope>NUCLEOTIDE SEQUENCE [LARGE SCALE GENOMIC DNA]</scope>
    <source>
        <strain evidence="9 10">M169</strain>
    </source>
</reference>
<organism evidence="9 10">
    <name type="scientific">Diaporthe eres</name>
    <name type="common">Phomopsis oblonga</name>
    <dbReference type="NCBI Taxonomy" id="83184"/>
    <lineage>
        <taxon>Eukaryota</taxon>
        <taxon>Fungi</taxon>
        <taxon>Dikarya</taxon>
        <taxon>Ascomycota</taxon>
        <taxon>Pezizomycotina</taxon>
        <taxon>Sordariomycetes</taxon>
        <taxon>Sordariomycetidae</taxon>
        <taxon>Diaporthales</taxon>
        <taxon>Diaporthaceae</taxon>
        <taxon>Diaporthe</taxon>
        <taxon>Diaporthe eres species complex</taxon>
    </lineage>
</organism>
<dbReference type="InterPro" id="IPR013149">
    <property type="entry name" value="ADH-like_C"/>
</dbReference>
<evidence type="ECO:0000256" key="2">
    <source>
        <dbReference type="ARBA" id="ARBA00008072"/>
    </source>
</evidence>
<dbReference type="Gene3D" id="3.40.50.720">
    <property type="entry name" value="NAD(P)-binding Rossmann-like Domain"/>
    <property type="match status" value="1"/>
</dbReference>
<dbReference type="InterPro" id="IPR036291">
    <property type="entry name" value="NAD(P)-bd_dom_sf"/>
</dbReference>
<comment type="cofactor">
    <cofactor evidence="1 7">
        <name>Zn(2+)</name>
        <dbReference type="ChEBI" id="CHEBI:29105"/>
    </cofactor>
</comment>
<dbReference type="Pfam" id="PF00107">
    <property type="entry name" value="ADH_zinc_N"/>
    <property type="match status" value="1"/>
</dbReference>
<keyword evidence="4 7" id="KW-0862">Zinc</keyword>
<keyword evidence="3 7" id="KW-0479">Metal-binding</keyword>
<dbReference type="EMBL" id="JAKNSF020000019">
    <property type="protein sequence ID" value="KAK7732618.1"/>
    <property type="molecule type" value="Genomic_DNA"/>
</dbReference>
<keyword evidence="6" id="KW-0520">NAD</keyword>
<dbReference type="SMART" id="SM00829">
    <property type="entry name" value="PKS_ER"/>
    <property type="match status" value="1"/>
</dbReference>
<dbReference type="PROSITE" id="PS00059">
    <property type="entry name" value="ADH_ZINC"/>
    <property type="match status" value="1"/>
</dbReference>
<keyword evidence="10" id="KW-1185">Reference proteome</keyword>
<dbReference type="Pfam" id="PF08240">
    <property type="entry name" value="ADH_N"/>
    <property type="match status" value="1"/>
</dbReference>
<comment type="similarity">
    <text evidence="2 7">Belongs to the zinc-containing alcohol dehydrogenase family.</text>
</comment>
<dbReference type="PANTHER" id="PTHR42813:SF3">
    <property type="entry name" value="GLUTATHIONE-INDEPENDENT FORMALDEHYDE DEHYDROGENASE"/>
    <property type="match status" value="1"/>
</dbReference>
<evidence type="ECO:0000256" key="4">
    <source>
        <dbReference type="ARBA" id="ARBA00022833"/>
    </source>
</evidence>
<dbReference type="InterPro" id="IPR002328">
    <property type="entry name" value="ADH_Zn_CS"/>
</dbReference>
<dbReference type="SUPFAM" id="SSF51735">
    <property type="entry name" value="NAD(P)-binding Rossmann-fold domains"/>
    <property type="match status" value="1"/>
</dbReference>
<dbReference type="InterPro" id="IPR011032">
    <property type="entry name" value="GroES-like_sf"/>
</dbReference>
<evidence type="ECO:0000256" key="1">
    <source>
        <dbReference type="ARBA" id="ARBA00001947"/>
    </source>
</evidence>
<proteinExistence type="inferred from homology"/>
<protein>
    <recommendedName>
        <fullName evidence="8">Enoyl reductase (ER) domain-containing protein</fullName>
    </recommendedName>
</protein>
<dbReference type="InterPro" id="IPR020843">
    <property type="entry name" value="ER"/>
</dbReference>
<dbReference type="Gene3D" id="3.90.180.10">
    <property type="entry name" value="Medium-chain alcohol dehydrogenases, catalytic domain"/>
    <property type="match status" value="1"/>
</dbReference>
<dbReference type="PANTHER" id="PTHR42813">
    <property type="entry name" value="ZINC-TYPE ALCOHOL DEHYDROGENASE-LIKE"/>
    <property type="match status" value="1"/>
</dbReference>
<accession>A0ABR1PCH3</accession>
<evidence type="ECO:0000259" key="8">
    <source>
        <dbReference type="SMART" id="SM00829"/>
    </source>
</evidence>
<gene>
    <name evidence="9" type="ORF">SLS63_004873</name>
</gene>
<dbReference type="Proteomes" id="UP001430848">
    <property type="component" value="Unassembled WGS sequence"/>
</dbReference>
<name>A0ABR1PCH3_DIAER</name>
<evidence type="ECO:0000256" key="5">
    <source>
        <dbReference type="ARBA" id="ARBA00023002"/>
    </source>
</evidence>
<evidence type="ECO:0000313" key="9">
    <source>
        <dbReference type="EMBL" id="KAK7732618.1"/>
    </source>
</evidence>
<sequence length="367" mass="38706">MASLMRAVALMGAYNITVIDVPKPTIVNATDAIVRIAASAICGSDLHNYHRDLGSPENPLRIGHEAIGYIEEVGDSVETLQIGDWVVVPFAFDDGHYQYGPSIDAPLASEEGMQGKFVHLGHPVLLKVYARIPYADDSLMPVPINSSANASTIHDYLFMSDILATGWTALDFAGLSPGDTVAVFGAGPVGQMAVLSAGIRGASKIYVVDHVQDRLDLAAAHGAIPINFVAEDPVEALLRLEPGGATRVVDCVGWEAEDAQGNVNSSIVLHQAGQVVAPQGGIGVVGVYGAGNQTQTVDLRPLFMGGFSVRGGVSAPLDLGTEMLNLIAAGKVHPGSIVSAVIDIEQAPEYYARFSRRQETKVVIEFP</sequence>
<comment type="caution">
    <text evidence="9">The sequence shown here is derived from an EMBL/GenBank/DDBJ whole genome shotgun (WGS) entry which is preliminary data.</text>
</comment>
<evidence type="ECO:0000313" key="10">
    <source>
        <dbReference type="Proteomes" id="UP001430848"/>
    </source>
</evidence>
<feature type="domain" description="Enoyl reductase (ER)" evidence="8">
    <location>
        <begin position="12"/>
        <end position="364"/>
    </location>
</feature>